<proteinExistence type="predicted"/>
<feature type="region of interest" description="Disordered" evidence="2">
    <location>
        <begin position="1726"/>
        <end position="1774"/>
    </location>
</feature>
<feature type="region of interest" description="Disordered" evidence="2">
    <location>
        <begin position="2558"/>
        <end position="2581"/>
    </location>
</feature>
<organism evidence="4 5">
    <name type="scientific">Clavelina lepadiformis</name>
    <name type="common">Light-bulb sea squirt</name>
    <name type="synonym">Ascidia lepadiformis</name>
    <dbReference type="NCBI Taxonomy" id="159417"/>
    <lineage>
        <taxon>Eukaryota</taxon>
        <taxon>Metazoa</taxon>
        <taxon>Chordata</taxon>
        <taxon>Tunicata</taxon>
        <taxon>Ascidiacea</taxon>
        <taxon>Aplousobranchia</taxon>
        <taxon>Clavelinidae</taxon>
        <taxon>Clavelina</taxon>
    </lineage>
</organism>
<evidence type="ECO:0000256" key="2">
    <source>
        <dbReference type="SAM" id="MobiDB-lite"/>
    </source>
</evidence>
<dbReference type="InterPro" id="IPR019441">
    <property type="entry name" value="FMP27/BLTP2/Hobbit_GFWDK_RBG"/>
</dbReference>
<accession>A0ABP0H638</accession>
<dbReference type="Pfam" id="PF10344">
    <property type="entry name" value="Hobbit"/>
    <property type="match status" value="2"/>
</dbReference>
<dbReference type="EMBL" id="CAWYQH010000174">
    <property type="protein sequence ID" value="CAK8698010.1"/>
    <property type="molecule type" value="Genomic_DNA"/>
</dbReference>
<dbReference type="Proteomes" id="UP001642483">
    <property type="component" value="Unassembled WGS sequence"/>
</dbReference>
<keyword evidence="5" id="KW-1185">Reference proteome</keyword>
<feature type="compositionally biased region" description="Low complexity" evidence="2">
    <location>
        <begin position="2559"/>
        <end position="2570"/>
    </location>
</feature>
<feature type="compositionally biased region" description="Polar residues" evidence="2">
    <location>
        <begin position="2425"/>
        <end position="2434"/>
    </location>
</feature>
<feature type="compositionally biased region" description="Polar residues" evidence="2">
    <location>
        <begin position="1834"/>
        <end position="1844"/>
    </location>
</feature>
<feature type="region of interest" description="Disordered" evidence="2">
    <location>
        <begin position="1834"/>
        <end position="1855"/>
    </location>
</feature>
<feature type="domain" description="FMP27/BLTP2/Hobbit GFWDK motif-containing RBG unit" evidence="3">
    <location>
        <begin position="1310"/>
        <end position="1442"/>
    </location>
</feature>
<keyword evidence="1" id="KW-0175">Coiled coil</keyword>
<evidence type="ECO:0000313" key="5">
    <source>
        <dbReference type="Proteomes" id="UP001642483"/>
    </source>
</evidence>
<dbReference type="PANTHER" id="PTHR15678">
    <property type="entry name" value="ANTIGEN MLAA-22-RELATED"/>
    <property type="match status" value="1"/>
</dbReference>
<gene>
    <name evidence="4" type="ORF">CVLEPA_LOCUS31482</name>
</gene>
<feature type="region of interest" description="Disordered" evidence="2">
    <location>
        <begin position="2055"/>
        <end position="2074"/>
    </location>
</feature>
<sequence>MWSIIYGLLALFVIWLSVRMLLWQAARWVKAKFDVDIAIGSTGLFSASDVTVRVNQLQTVEIDKVALQLNPFNKNASHLVSLHLGEVRVRAEMKTGSSESPDVKVTSTTVTKQHRSNSFSKRRDTLMRFVEKFFKNVSVHLDVLNIMLLNAFVPDSLLHINIQRIHLESEKSFTNSSQINNTALAGNFSVGCLEGKILKSPKEATEVTSCIAEISTSFEVVVLAKYIHPMVDLASVNIDFSQLQIEIHEGALIPGIFLPSVKPDHFSRKNKSLFDAAKTIENIQDKLHQFIQIIPVNSIMCVRSFGLSFFGDETMGETTRGAHVCSSKLLFTQFKDISNMVPVAIKDLDVEDFTVPSGYVRLQVDDVTMTDYYKHKVATMGKTVLESKLTPNGVLSNSFDFTSWHADYMHKESVEFWMIILNKLQDAQRQKTIIQQSVSYSFLPDDSESLNASYPVVRRRPRAGSLPNANFRHSHPDILLGTEKGSLPITNVENDVQNHKELIFNDILKKIDISVVFECTVYDASIIAIMTPMFSNQFVDDNPPSFTIGLDSFTGSIDQSPHTKDLNFMSKMEHFWCKVSQDGNRSNAAGCDASHLSPPLRHGVHQWGQAFNVESLSLHGSANIKSTFVDKPSDVQEISLLIDAKVTGLQLEASKCAAQAIVSFLHAMSPLNFDTSVDSNVSKLQKIYRRQTTTPDGYYPPQVHPPMMASSKPKYRYSVTCVELELTDVNAFILSSDETHSADCFVARIDQLKADISGNDANLEDDGVGIKRSISIAGFAIGTVHNPFFSAFAAYEAGLNGGRTPTAKIPENVRHQQTIAAEYQCVESAYISPKYMSVDLLEVCYSTTYDNIDNETKEMPMQSLSSISSENVQRVRRQLEITISSEKDITVRWTPTLHALVHYEITDFFTTLSPFFKKKSKPMTPKSTPYELATPSGHVSNDGDHKVFAASSSSAIRNISMCGDGQKKSIPLRCLEVNANVTAVVLHITLSQTQSVQFSISPFRCEQSDQTTSIFFDELRILMDRNEIFSFTSCQIDMCKRNDVCVRDRQSFTDLKTASNRCWVLKLASLKCHFPHQYDFANTFDQTVTTFKWVKGLYRKISHPFRSPRLPPDLLLNIGQFTFEIADWAFESYLHDNHELMKDEWAESEKRRRVLDQRMAELRRKRGELLSAKKVEELYCRLEEENTQIYLNRCHDLHGFDSPPTHAMPHNHQSINTNVKTNSTNFIANPYEFGLTNTILFSWSLLNVKMSVLADETMHGMDNAMNTIKSIDNVAPFPFKNEKENEPDFNTLWCRNICLHAGKHQVRLRNYPQCLMDYVDWNICGKLCGAEQEGLPSAKRTEYVQLPAPWGHATVNRNMPALKFYHDLSSKVQTFNMAWGPCWDPAWSQVNLAFNLLTKMSIDPSPQLPWWDKSRLLFHGQLAMSMDRVNMLHLASLDPYNTTEHMLWDWKNMYMDWTPGKFLFQGDLDIHIRNASKYDDIRFLHLPHLKMLWSFDWVCLDGANPNDHHAVMPSAPDKLEGDAADHDTYCYFRSRNIDLSISMDIKYNSWEGSNAEGDGSKLSVEEKEIPQVLLYSTTLRWLGNFWYAINAVARPICKGAIFNNITPPKLKLSRHYRNVKISFDFPQLKVRYWSSYAQQIGVEWLCGTGKVASHFRLRMIPCEANLIRRNIGEWSIISTTCDLSDTKIYLLKRQEVDEDAKSPSNRSLGAERNFLLSLSKMMYHRDNVPTSSSSDGQISPTKTLRRNGSEIDETKYRKKKQRKPTSPTKKPQNRHTLVIHDLRAMWTTDNRDVGYGLYEGYNKAAVLRRNLSTKVLSKFRIETGQSQQFEGTLSRKPSQVTPNSEIGPAGSFTQKAMDPNQMLRQLLAEPDNKYVGAEDPTTEQQQLKGVTASKLDDVVNQNWLIKFVNCQAMLKGPQTQGYMIMTASQADFLNRDHRVSWRDGQLTTKSSWVGSLSGTQVFATVERNVTSSGQEDENVPWLSVSDIAPRGPSPGMLDLNDLMGGGQAIGGVVGDGVSAGSFQLQRIVSRCTCHMYYVGYEALVDSEQSDYGKLLPETPVSPEDDKMSPSSNVKFSGSDLLGKEKPINILTILQPELEICTNTSQFTMIIDIVENLLLHVEPVMREHWERVERMRYKLRLTSADNAAKHRDTLAAMQSCIRTRLTNMRQLERQLFRADRALDNDPGNRELNEECSDLRHNLAEEKETLNLESEELGIIIRCFKEMFLEEKTKTSSLRLKNQEQVFDHQDDELAVVRTTEVSFGQVKWHLTDADGQLNIAQFEMRDFLYEKINRSDDSVSHSFELAWLRLQNLLPNSMYRDVIKPRQQMGLRSYGVSGAGGRSLTLRVLCRVRSPVGGIPVKEHVEVNAVPLTIQLTYQFFKRLMAFFFPDKGVGNTADDDDHNFDMYSDLKDSKNATLLGLPARGSQQERSGSMLSLPVRPPPPSPSISTSSHHRRNRSSGKRDRSALDTVDDVEKMKERAANNNSFLYIKITQVPLCVSYKGEKEKNLGDVHDFDITIPMLEYHNMTWTWHDFAMAVKRDCKGQLLSQVIKKKLHITGQSSQPASSGAGEVYDSSATTESSKAKLLLGNTLKQTESHRKSIFRKKK</sequence>
<evidence type="ECO:0000313" key="4">
    <source>
        <dbReference type="EMBL" id="CAK8698010.1"/>
    </source>
</evidence>
<dbReference type="SMART" id="SM01214">
    <property type="entry name" value="Fmp27_GFWDK"/>
    <property type="match status" value="1"/>
</dbReference>
<evidence type="ECO:0000259" key="3">
    <source>
        <dbReference type="SMART" id="SM01214"/>
    </source>
</evidence>
<feature type="coiled-coil region" evidence="1">
    <location>
        <begin position="2187"/>
        <end position="2214"/>
    </location>
</feature>
<dbReference type="PANTHER" id="PTHR15678:SF6">
    <property type="entry name" value="BRIDGE-LIKE LIPID TRANSFER PROTEIN FAMILY MEMBER 2"/>
    <property type="match status" value="1"/>
</dbReference>
<feature type="region of interest" description="Disordered" evidence="2">
    <location>
        <begin position="2424"/>
        <end position="2471"/>
    </location>
</feature>
<protein>
    <recommendedName>
        <fullName evidence="3">FMP27/BLTP2/Hobbit GFWDK motif-containing RBG unit domain-containing protein</fullName>
    </recommendedName>
</protein>
<dbReference type="InterPro" id="IPR045167">
    <property type="entry name" value="Hobbit"/>
</dbReference>
<name>A0ABP0H638_CLALP</name>
<feature type="compositionally biased region" description="Polar residues" evidence="2">
    <location>
        <begin position="1728"/>
        <end position="1742"/>
    </location>
</feature>
<comment type="caution">
    <text evidence="4">The sequence shown here is derived from an EMBL/GenBank/DDBJ whole genome shotgun (WGS) entry which is preliminary data.</text>
</comment>
<feature type="compositionally biased region" description="Basic and acidic residues" evidence="2">
    <location>
        <begin position="2461"/>
        <end position="2471"/>
    </location>
</feature>
<feature type="region of interest" description="Disordered" evidence="2">
    <location>
        <begin position="97"/>
        <end position="116"/>
    </location>
</feature>
<evidence type="ECO:0000256" key="1">
    <source>
        <dbReference type="SAM" id="Coils"/>
    </source>
</evidence>
<reference evidence="4 5" key="1">
    <citation type="submission" date="2024-02" db="EMBL/GenBank/DDBJ databases">
        <authorList>
            <person name="Daric V."/>
            <person name="Darras S."/>
        </authorList>
    </citation>
    <scope>NUCLEOTIDE SEQUENCE [LARGE SCALE GENOMIC DNA]</scope>
</reference>